<sequence length="464" mass="50543">MNAPDGILLPPHSIEAEQSLIGGLLLDHRSWDRIADVVADGDFFRDDHRRIFRHIGRLAGAGKETDVVSVFESIEKANEVDQTGGLAYLGEIANATPSAANIRRYAEIVRERAALRRVMLVADELAASCARPGSRTVADLVAAAEQRLAAEIDEQTEEPAALLDVLNDTLTYIDERGDTSGLRTGFDDFDQLTGGLEPGQLVVVAARPSVGKTLFACNVADNVANSGGAVLFFTLEMTRREIGMRILAARSSVSVHAMRAGTKSNEAWDRMASVLPAASRQRLWIDDKPAIGVAYVRARARRMKRIHGLDLVVIDYLGLMKGQGDNRVQEIGSISRGLKEVAKGLGVPIIVLAQLNRSVESRTDKRPIMSDLRDSGEIEQDADIVVMLHREALYSAAPEWANVAELLVRKNRNGPLGEITLSYAPEQMSFARYSGPNIRQAAAGRSSSRDAARHQHRARGIADD</sequence>
<dbReference type="InterPro" id="IPR007692">
    <property type="entry name" value="DNA_helicase_DnaB"/>
</dbReference>
<dbReference type="PANTHER" id="PTHR30153:SF2">
    <property type="entry name" value="REPLICATIVE DNA HELICASE"/>
    <property type="match status" value="1"/>
</dbReference>
<evidence type="ECO:0000256" key="13">
    <source>
        <dbReference type="SAM" id="MobiDB-lite"/>
    </source>
</evidence>
<evidence type="ECO:0000256" key="6">
    <source>
        <dbReference type="ARBA" id="ARBA00022806"/>
    </source>
</evidence>
<evidence type="ECO:0000256" key="11">
    <source>
        <dbReference type="NCBIfam" id="TIGR00665"/>
    </source>
</evidence>
<keyword evidence="4 12" id="KW-0547">Nucleotide-binding</keyword>
<keyword evidence="8 12" id="KW-0238">DNA-binding</keyword>
<dbReference type="GO" id="GO:0005524">
    <property type="term" value="F:ATP binding"/>
    <property type="evidence" value="ECO:0007669"/>
    <property type="project" value="UniProtKB-UniRule"/>
</dbReference>
<comment type="similarity">
    <text evidence="1 12">Belongs to the helicase family. DnaB subfamily.</text>
</comment>
<organism evidence="15 16">
    <name type="scientific">Sulfuritalea hydrogenivorans sk43H</name>
    <dbReference type="NCBI Taxonomy" id="1223802"/>
    <lineage>
        <taxon>Bacteria</taxon>
        <taxon>Pseudomonadati</taxon>
        <taxon>Pseudomonadota</taxon>
        <taxon>Betaproteobacteria</taxon>
        <taxon>Nitrosomonadales</taxon>
        <taxon>Sterolibacteriaceae</taxon>
        <taxon>Sulfuritalea</taxon>
    </lineage>
</organism>
<evidence type="ECO:0000256" key="5">
    <source>
        <dbReference type="ARBA" id="ARBA00022801"/>
    </source>
</evidence>
<evidence type="ECO:0000256" key="10">
    <source>
        <dbReference type="ARBA" id="ARBA00048954"/>
    </source>
</evidence>
<keyword evidence="5 12" id="KW-0378">Hydrolase</keyword>
<dbReference type="Gene3D" id="1.10.860.10">
    <property type="entry name" value="DNAb Helicase, Chain A"/>
    <property type="match status" value="1"/>
</dbReference>
<dbReference type="GO" id="GO:0005829">
    <property type="term" value="C:cytosol"/>
    <property type="evidence" value="ECO:0007669"/>
    <property type="project" value="TreeGrafter"/>
</dbReference>
<evidence type="ECO:0000256" key="3">
    <source>
        <dbReference type="ARBA" id="ARBA00022705"/>
    </source>
</evidence>
<evidence type="ECO:0000313" key="16">
    <source>
        <dbReference type="Proteomes" id="UP000031637"/>
    </source>
</evidence>
<protein>
    <recommendedName>
        <fullName evidence="11 12">Replicative DNA helicase</fullName>
        <ecNumber evidence="11 12">5.6.2.3</ecNumber>
    </recommendedName>
</protein>
<evidence type="ECO:0000256" key="1">
    <source>
        <dbReference type="ARBA" id="ARBA00008428"/>
    </source>
</evidence>
<dbReference type="PROSITE" id="PS51199">
    <property type="entry name" value="SF4_HELICASE"/>
    <property type="match status" value="1"/>
</dbReference>
<dbReference type="GO" id="GO:1990077">
    <property type="term" value="C:primosome complex"/>
    <property type="evidence" value="ECO:0007669"/>
    <property type="project" value="UniProtKB-UniRule"/>
</dbReference>
<dbReference type="Gene3D" id="3.40.50.300">
    <property type="entry name" value="P-loop containing nucleotide triphosphate hydrolases"/>
    <property type="match status" value="1"/>
</dbReference>
<reference evidence="15 16" key="1">
    <citation type="journal article" date="2014" name="Syst. Appl. Microbiol.">
        <title>Complete genomes of freshwater sulfur oxidizers Sulfuricella denitrificans skB26 and Sulfuritalea hydrogenivorans sk43H: genetic insights into the sulfur oxidation pathway of betaproteobacteria.</title>
        <authorList>
            <person name="Watanabe T."/>
            <person name="Kojima H."/>
            <person name="Fukui M."/>
        </authorList>
    </citation>
    <scope>NUCLEOTIDE SEQUENCE [LARGE SCALE GENOMIC DNA]</scope>
    <source>
        <strain evidence="15">DSM22779</strain>
    </source>
</reference>
<dbReference type="AlphaFoldDB" id="W0SHL2"/>
<keyword evidence="2 12" id="KW-0639">Primosome</keyword>
<keyword evidence="6 12" id="KW-0347">Helicase</keyword>
<dbReference type="EMBL" id="AP012547">
    <property type="protein sequence ID" value="BAO29378.1"/>
    <property type="molecule type" value="Genomic_DNA"/>
</dbReference>
<feature type="domain" description="SF4 helicase" evidence="14">
    <location>
        <begin position="175"/>
        <end position="437"/>
    </location>
</feature>
<dbReference type="InterPro" id="IPR007694">
    <property type="entry name" value="DNA_helicase_DnaB-like_C"/>
</dbReference>
<dbReference type="HOGENOM" id="CLU_005373_0_0_4"/>
<dbReference type="GO" id="GO:0003677">
    <property type="term" value="F:DNA binding"/>
    <property type="evidence" value="ECO:0007669"/>
    <property type="project" value="UniProtKB-UniRule"/>
</dbReference>
<dbReference type="InterPro" id="IPR007693">
    <property type="entry name" value="DNA_helicase_DnaB-like_N"/>
</dbReference>
<dbReference type="GO" id="GO:0043139">
    <property type="term" value="F:5'-3' DNA helicase activity"/>
    <property type="evidence" value="ECO:0007669"/>
    <property type="project" value="UniProtKB-EC"/>
</dbReference>
<dbReference type="GO" id="GO:0016887">
    <property type="term" value="F:ATP hydrolysis activity"/>
    <property type="evidence" value="ECO:0007669"/>
    <property type="project" value="RHEA"/>
</dbReference>
<evidence type="ECO:0000256" key="7">
    <source>
        <dbReference type="ARBA" id="ARBA00022840"/>
    </source>
</evidence>
<dbReference type="InterPro" id="IPR027417">
    <property type="entry name" value="P-loop_NTPase"/>
</dbReference>
<keyword evidence="3 12" id="KW-0235">DNA replication</keyword>
<comment type="catalytic activity">
    <reaction evidence="10 12">
        <text>ATP + H2O = ADP + phosphate + H(+)</text>
        <dbReference type="Rhea" id="RHEA:13065"/>
        <dbReference type="ChEBI" id="CHEBI:15377"/>
        <dbReference type="ChEBI" id="CHEBI:15378"/>
        <dbReference type="ChEBI" id="CHEBI:30616"/>
        <dbReference type="ChEBI" id="CHEBI:43474"/>
        <dbReference type="ChEBI" id="CHEBI:456216"/>
        <dbReference type="EC" id="5.6.2.3"/>
    </reaction>
</comment>
<dbReference type="EC" id="5.6.2.3" evidence="11 12"/>
<dbReference type="CDD" id="cd00984">
    <property type="entry name" value="DnaB_C"/>
    <property type="match status" value="1"/>
</dbReference>
<dbReference type="NCBIfam" id="TIGR00665">
    <property type="entry name" value="DnaB"/>
    <property type="match status" value="1"/>
</dbReference>
<evidence type="ECO:0000313" key="15">
    <source>
        <dbReference type="EMBL" id="BAO29378.1"/>
    </source>
</evidence>
<evidence type="ECO:0000256" key="4">
    <source>
        <dbReference type="ARBA" id="ARBA00022741"/>
    </source>
</evidence>
<accession>W0SHL2</accession>
<keyword evidence="9" id="KW-0413">Isomerase</keyword>
<keyword evidence="16" id="KW-1185">Reference proteome</keyword>
<evidence type="ECO:0000259" key="14">
    <source>
        <dbReference type="PROSITE" id="PS51199"/>
    </source>
</evidence>
<evidence type="ECO:0000256" key="8">
    <source>
        <dbReference type="ARBA" id="ARBA00023125"/>
    </source>
</evidence>
<gene>
    <name evidence="15" type="ORF">SUTH_01585</name>
</gene>
<dbReference type="GO" id="GO:0006269">
    <property type="term" value="P:DNA replication, synthesis of primer"/>
    <property type="evidence" value="ECO:0007669"/>
    <property type="project" value="UniProtKB-UniRule"/>
</dbReference>
<dbReference type="KEGG" id="shd:SUTH_01585"/>
<evidence type="ECO:0000256" key="12">
    <source>
        <dbReference type="RuleBase" id="RU362085"/>
    </source>
</evidence>
<name>W0SHL2_9PROT</name>
<dbReference type="STRING" id="1223802.SUTH_01585"/>
<feature type="compositionally biased region" description="Basic residues" evidence="13">
    <location>
        <begin position="454"/>
        <end position="464"/>
    </location>
</feature>
<feature type="region of interest" description="Disordered" evidence="13">
    <location>
        <begin position="439"/>
        <end position="464"/>
    </location>
</feature>
<dbReference type="SUPFAM" id="SSF52540">
    <property type="entry name" value="P-loop containing nucleoside triphosphate hydrolases"/>
    <property type="match status" value="1"/>
</dbReference>
<proteinExistence type="inferred from homology"/>
<dbReference type="Pfam" id="PF03796">
    <property type="entry name" value="DnaB_C"/>
    <property type="match status" value="1"/>
</dbReference>
<evidence type="ECO:0000256" key="2">
    <source>
        <dbReference type="ARBA" id="ARBA00022515"/>
    </source>
</evidence>
<keyword evidence="7 12" id="KW-0067">ATP-binding</keyword>
<dbReference type="InterPro" id="IPR036185">
    <property type="entry name" value="DNA_heli_DnaB-like_N_sf"/>
</dbReference>
<dbReference type="PANTHER" id="PTHR30153">
    <property type="entry name" value="REPLICATIVE DNA HELICASE DNAB"/>
    <property type="match status" value="1"/>
</dbReference>
<evidence type="ECO:0000256" key="9">
    <source>
        <dbReference type="ARBA" id="ARBA00023235"/>
    </source>
</evidence>
<dbReference type="RefSeq" id="WP_052473442.1">
    <property type="nucleotide sequence ID" value="NZ_AP012547.1"/>
</dbReference>
<comment type="function">
    <text evidence="12">The main replicative DNA helicase, it participates in initiation and elongation during chromosome replication. Travels ahead of the DNA replisome, separating dsDNA into templates for DNA synthesis. A processive ATP-dependent 5'-3' DNA helicase it has DNA-dependent ATPase activity.</text>
</comment>
<dbReference type="Pfam" id="PF00772">
    <property type="entry name" value="DnaB"/>
    <property type="match status" value="1"/>
</dbReference>
<dbReference type="SUPFAM" id="SSF48024">
    <property type="entry name" value="N-terminal domain of DnaB helicase"/>
    <property type="match status" value="1"/>
</dbReference>
<dbReference type="Proteomes" id="UP000031637">
    <property type="component" value="Chromosome"/>
</dbReference>
<dbReference type="InterPro" id="IPR016136">
    <property type="entry name" value="DNA_helicase_N/primase_C"/>
</dbReference>